<evidence type="ECO:0000256" key="11">
    <source>
        <dbReference type="ARBA" id="ARBA00023319"/>
    </source>
</evidence>
<evidence type="ECO:0000256" key="1">
    <source>
        <dbReference type="ARBA" id="ARBA00004479"/>
    </source>
</evidence>
<protein>
    <recommendedName>
        <fullName evidence="13">Ig-like domain-containing protein</fullName>
    </recommendedName>
</protein>
<dbReference type="PROSITE" id="PS50835">
    <property type="entry name" value="IG_LIKE"/>
    <property type="match status" value="1"/>
</dbReference>
<dbReference type="AlphaFoldDB" id="A0A3Q0RX75"/>
<evidence type="ECO:0000256" key="3">
    <source>
        <dbReference type="ARBA" id="ARBA00022692"/>
    </source>
</evidence>
<evidence type="ECO:0000256" key="12">
    <source>
        <dbReference type="SAM" id="Phobius"/>
    </source>
</evidence>
<keyword evidence="11" id="KW-0393">Immunoglobulin domain</keyword>
<dbReference type="InterPro" id="IPR050160">
    <property type="entry name" value="MHC/Immunoglobulin"/>
</dbReference>
<reference evidence="14" key="1">
    <citation type="submission" date="2025-08" db="UniProtKB">
        <authorList>
            <consortium name="Ensembl"/>
        </authorList>
    </citation>
    <scope>IDENTIFICATION</scope>
</reference>
<dbReference type="InterPro" id="IPR014745">
    <property type="entry name" value="MHC_II_a/b_N"/>
</dbReference>
<evidence type="ECO:0000259" key="13">
    <source>
        <dbReference type="PROSITE" id="PS50835"/>
    </source>
</evidence>
<keyword evidence="15" id="KW-1185">Reference proteome</keyword>
<keyword evidence="7 12" id="KW-0472">Membrane</keyword>
<keyword evidence="9" id="KW-0325">Glycoprotein</keyword>
<dbReference type="CDD" id="cd05767">
    <property type="entry name" value="IgC1_MHC_II_alpha"/>
    <property type="match status" value="1"/>
</dbReference>
<dbReference type="InterPro" id="IPR001003">
    <property type="entry name" value="MHC_II_a_N"/>
</dbReference>
<dbReference type="SMART" id="SM00920">
    <property type="entry name" value="MHC_II_alpha"/>
    <property type="match status" value="1"/>
</dbReference>
<reference evidence="14" key="2">
    <citation type="submission" date="2025-09" db="UniProtKB">
        <authorList>
            <consortium name="Ensembl"/>
        </authorList>
    </citation>
    <scope>IDENTIFICATION</scope>
</reference>
<dbReference type="InterPro" id="IPR036179">
    <property type="entry name" value="Ig-like_dom_sf"/>
</dbReference>
<sequence>SPHAPERHQQAASSTPPHEVTYVVGCFIDGTTQVQLDFDDDEVLYVDFQRQEIVYTIPRFIKIDPSQFLVGIQVFKDALDNRKWCSLVANMIAKGENYLPEEQDPPEMVLFSSEKVELGTENSLICFLNHFYPPSINVTWTKNGHPVSEGVSLSRYFPNKDQTFHQFSTLTITPSEGDIYSCTVEHSALETPKTRIWEAEFIKSDESLGPDVFCGVGLSLSLLGVTVGVFFFVKGHHGQ</sequence>
<dbReference type="Gene3D" id="3.10.320.10">
    <property type="entry name" value="Class II Histocompatibility Antigen, M Beta Chain, Chain B, domain 1"/>
    <property type="match status" value="1"/>
</dbReference>
<dbReference type="InterPro" id="IPR003006">
    <property type="entry name" value="Ig/MHC_CS"/>
</dbReference>
<name>A0A3Q0RX75_AMPCI</name>
<proteinExistence type="inferred from homology"/>
<evidence type="ECO:0000256" key="6">
    <source>
        <dbReference type="ARBA" id="ARBA00023130"/>
    </source>
</evidence>
<evidence type="ECO:0000313" key="14">
    <source>
        <dbReference type="Ensembl" id="ENSACIP00000015002.1"/>
    </source>
</evidence>
<dbReference type="SUPFAM" id="SSF48726">
    <property type="entry name" value="Immunoglobulin"/>
    <property type="match status" value="1"/>
</dbReference>
<evidence type="ECO:0000256" key="8">
    <source>
        <dbReference type="ARBA" id="ARBA00023157"/>
    </source>
</evidence>
<comment type="similarity">
    <text evidence="2">Belongs to the MHC class II family.</text>
</comment>
<evidence type="ECO:0000256" key="4">
    <source>
        <dbReference type="ARBA" id="ARBA00022859"/>
    </source>
</evidence>
<keyword evidence="5 12" id="KW-1133">Transmembrane helix</keyword>
<dbReference type="SUPFAM" id="SSF54452">
    <property type="entry name" value="MHC antigen-recognition domain"/>
    <property type="match status" value="1"/>
</dbReference>
<evidence type="ECO:0000256" key="2">
    <source>
        <dbReference type="ARBA" id="ARBA00007394"/>
    </source>
</evidence>
<dbReference type="InterPro" id="IPR013783">
    <property type="entry name" value="Ig-like_fold"/>
</dbReference>
<dbReference type="Proteomes" id="UP000261340">
    <property type="component" value="Unplaced"/>
</dbReference>
<dbReference type="InterPro" id="IPR003597">
    <property type="entry name" value="Ig_C1-set"/>
</dbReference>
<dbReference type="GO" id="GO:0002504">
    <property type="term" value="P:antigen processing and presentation of peptide or polysaccharide antigen via MHC class II"/>
    <property type="evidence" value="ECO:0007669"/>
    <property type="project" value="UniProtKB-KW"/>
</dbReference>
<dbReference type="GO" id="GO:0002250">
    <property type="term" value="P:adaptive immune response"/>
    <property type="evidence" value="ECO:0007669"/>
    <property type="project" value="UniProtKB-KW"/>
</dbReference>
<organism evidence="14 15">
    <name type="scientific">Amphilophus citrinellus</name>
    <name type="common">Midas cichlid</name>
    <name type="synonym">Cichlasoma citrinellum</name>
    <dbReference type="NCBI Taxonomy" id="61819"/>
    <lineage>
        <taxon>Eukaryota</taxon>
        <taxon>Metazoa</taxon>
        <taxon>Chordata</taxon>
        <taxon>Craniata</taxon>
        <taxon>Vertebrata</taxon>
        <taxon>Euteleostomi</taxon>
        <taxon>Actinopterygii</taxon>
        <taxon>Neopterygii</taxon>
        <taxon>Teleostei</taxon>
        <taxon>Neoteleostei</taxon>
        <taxon>Acanthomorphata</taxon>
        <taxon>Ovalentaria</taxon>
        <taxon>Cichlomorphae</taxon>
        <taxon>Cichliformes</taxon>
        <taxon>Cichlidae</taxon>
        <taxon>New World cichlids</taxon>
        <taxon>Cichlasomatinae</taxon>
        <taxon>Heroini</taxon>
        <taxon>Amphilophus</taxon>
    </lineage>
</organism>
<dbReference type="Ensembl" id="ENSACIT00000015406.1">
    <property type="protein sequence ID" value="ENSACIP00000015002.1"/>
    <property type="gene ID" value="ENSACIG00000011656.1"/>
</dbReference>
<evidence type="ECO:0000313" key="15">
    <source>
        <dbReference type="Proteomes" id="UP000261340"/>
    </source>
</evidence>
<dbReference type="GO" id="GO:0042613">
    <property type="term" value="C:MHC class II protein complex"/>
    <property type="evidence" value="ECO:0007669"/>
    <property type="project" value="UniProtKB-KW"/>
</dbReference>
<dbReference type="Pfam" id="PF00993">
    <property type="entry name" value="MHC_II_alpha"/>
    <property type="match status" value="1"/>
</dbReference>
<dbReference type="InterPro" id="IPR011162">
    <property type="entry name" value="MHC_I/II-like_Ag-recog"/>
</dbReference>
<keyword evidence="8" id="KW-1015">Disulfide bond</keyword>
<keyword evidence="3 12" id="KW-0812">Transmembrane</keyword>
<feature type="transmembrane region" description="Helical" evidence="12">
    <location>
        <begin position="212"/>
        <end position="233"/>
    </location>
</feature>
<keyword evidence="6" id="KW-1064">Adaptive immunity</keyword>
<dbReference type="PROSITE" id="PS00290">
    <property type="entry name" value="IG_MHC"/>
    <property type="match status" value="1"/>
</dbReference>
<feature type="domain" description="Ig-like" evidence="13">
    <location>
        <begin position="106"/>
        <end position="187"/>
    </location>
</feature>
<dbReference type="Gene3D" id="2.60.40.10">
    <property type="entry name" value="Immunoglobulins"/>
    <property type="match status" value="1"/>
</dbReference>
<dbReference type="GeneTree" id="ENSGT00940000161847"/>
<accession>A0A3Q0RX75</accession>
<dbReference type="Pfam" id="PF07654">
    <property type="entry name" value="C1-set"/>
    <property type="match status" value="1"/>
</dbReference>
<keyword evidence="4" id="KW-0391">Immunity</keyword>
<dbReference type="SMART" id="SM00407">
    <property type="entry name" value="IGc1"/>
    <property type="match status" value="1"/>
</dbReference>
<dbReference type="InterPro" id="IPR007110">
    <property type="entry name" value="Ig-like_dom"/>
</dbReference>
<keyword evidence="10" id="KW-0491">MHC II</keyword>
<comment type="subcellular location">
    <subcellularLocation>
        <location evidence="1">Membrane</location>
        <topology evidence="1">Single-pass type I membrane protein</topology>
    </subcellularLocation>
</comment>
<evidence type="ECO:0000256" key="5">
    <source>
        <dbReference type="ARBA" id="ARBA00022989"/>
    </source>
</evidence>
<dbReference type="PANTHER" id="PTHR19944:SF105">
    <property type="entry name" value="RLA CLASS II HISTOCOMPATIBILITY ANTIGEN, DP ALPHA-1 CHAIN"/>
    <property type="match status" value="1"/>
</dbReference>
<evidence type="ECO:0000256" key="7">
    <source>
        <dbReference type="ARBA" id="ARBA00023136"/>
    </source>
</evidence>
<evidence type="ECO:0000256" key="9">
    <source>
        <dbReference type="ARBA" id="ARBA00023180"/>
    </source>
</evidence>
<dbReference type="PANTHER" id="PTHR19944">
    <property type="entry name" value="MHC CLASS II-RELATED"/>
    <property type="match status" value="1"/>
</dbReference>
<evidence type="ECO:0000256" key="10">
    <source>
        <dbReference type="ARBA" id="ARBA00023182"/>
    </source>
</evidence>